<dbReference type="Proteomes" id="UP001160148">
    <property type="component" value="Unassembled WGS sequence"/>
</dbReference>
<evidence type="ECO:0000256" key="1">
    <source>
        <dbReference type="SAM" id="MobiDB-lite"/>
    </source>
</evidence>
<organism evidence="2 3">
    <name type="scientific">Macrosiphum euphorbiae</name>
    <name type="common">potato aphid</name>
    <dbReference type="NCBI Taxonomy" id="13131"/>
    <lineage>
        <taxon>Eukaryota</taxon>
        <taxon>Metazoa</taxon>
        <taxon>Ecdysozoa</taxon>
        <taxon>Arthropoda</taxon>
        <taxon>Hexapoda</taxon>
        <taxon>Insecta</taxon>
        <taxon>Pterygota</taxon>
        <taxon>Neoptera</taxon>
        <taxon>Paraneoptera</taxon>
        <taxon>Hemiptera</taxon>
        <taxon>Sternorrhyncha</taxon>
        <taxon>Aphidomorpha</taxon>
        <taxon>Aphidoidea</taxon>
        <taxon>Aphididae</taxon>
        <taxon>Macrosiphini</taxon>
        <taxon>Macrosiphum</taxon>
    </lineage>
</organism>
<keyword evidence="3" id="KW-1185">Reference proteome</keyword>
<accession>A0AAV0WCB2</accession>
<proteinExistence type="predicted"/>
<feature type="compositionally biased region" description="Basic and acidic residues" evidence="1">
    <location>
        <begin position="17"/>
        <end position="29"/>
    </location>
</feature>
<feature type="region of interest" description="Disordered" evidence="1">
    <location>
        <begin position="11"/>
        <end position="59"/>
    </location>
</feature>
<dbReference type="EMBL" id="CARXXK010000002">
    <property type="protein sequence ID" value="CAI6353466.1"/>
    <property type="molecule type" value="Genomic_DNA"/>
</dbReference>
<evidence type="ECO:0000313" key="2">
    <source>
        <dbReference type="EMBL" id="CAI6353466.1"/>
    </source>
</evidence>
<evidence type="ECO:0000313" key="3">
    <source>
        <dbReference type="Proteomes" id="UP001160148"/>
    </source>
</evidence>
<protein>
    <submittedName>
        <fullName evidence="2">Uncharacterized protein</fullName>
    </submittedName>
</protein>
<sequence>MKNLFSMMGWSYASSKGDGRRSSYNDGRRTSYSAVPADHRRRSSGARRQSYGANRRKSLDPAAVLGRHLFDGRLADPRTRLTCKYKAFDLLLFMLLHTHIIYYTYQ</sequence>
<reference evidence="2 3" key="1">
    <citation type="submission" date="2023-01" db="EMBL/GenBank/DDBJ databases">
        <authorList>
            <person name="Whitehead M."/>
        </authorList>
    </citation>
    <scope>NUCLEOTIDE SEQUENCE [LARGE SCALE GENOMIC DNA]</scope>
</reference>
<comment type="caution">
    <text evidence="2">The sequence shown here is derived from an EMBL/GenBank/DDBJ whole genome shotgun (WGS) entry which is preliminary data.</text>
</comment>
<gene>
    <name evidence="2" type="ORF">MEUPH1_LOCUS9586</name>
</gene>
<dbReference type="AlphaFoldDB" id="A0AAV0WCB2"/>
<name>A0AAV0WCB2_9HEMI</name>